<dbReference type="InterPro" id="IPR010730">
    <property type="entry name" value="HET"/>
</dbReference>
<dbReference type="InterPro" id="IPR052895">
    <property type="entry name" value="HetReg/Transcr_Mod"/>
</dbReference>
<sequence>MDDTPDHSRRALLLSIYRHLDRGQFRLLQVSYKDTGLHCSLLKASLEDNPDFVAISYTWGRAEEPEFVRDPHEQPTQSFFVFLEKQKWEVTPNLYHLLEEIVTDEQMNNRFLWIDALCINQSDDLEKGHQVNAMGRIYSQASCVYVWLGKGNADTRKVQEMVHRLAVIGDTHAEADGDIDFNTNRDIWDTEPGNPVHLARLGFPTPTTNDDWHALMAFFQRRWFFRVWTIQEIALSKRALIRCGKYTFDWDEMYRCSRVLTRAPLGERVLLSAAARFGTYALSFGTVMSGLAIGLITGKAAEVANNTPNRTWLRSGNSPATVMNVLMLGTRIFGAVDPRDHLFAVLGLWGEFAQKQFGSELRLRADYRKPVQDVMTEVMVNLLAETGSLNFLSSVQPGDKTTDSLPSWVPDLSVACSQPIIVNMAQKMSLEKIDACRNAPQPPRTFKIEGKQLTMDTMLFATITDVGNGLQELAAGRFDETKSLLLAAAGQFPSSALMMKTFCSTLVFQDIEALPEIPNSRFWSHFMALFIARVIGEIRAGSTSADSIARLNYLETLAGGPSDSPYIPTSQQVDAAGTRLGLWGDHGLEIDREGVKAIFDEAGRLDSLLQKTLRRRRPFLTDSGQFVFWSRVVDRIDDGNATDLNPGTGRRRATLQIRNYITSTVAPPVLSDSIIVMRALRQGEYARGPSHIVEFDVSDRHVLDILERASVLRDTPNGDVESRIRVAVLDENVGTVCLHGYADVAIVDRPVAESDVVG</sequence>
<evidence type="ECO:0000313" key="2">
    <source>
        <dbReference type="EMBL" id="KAK9777091.1"/>
    </source>
</evidence>
<proteinExistence type="predicted"/>
<organism evidence="2 3">
    <name type="scientific">Seiridium cardinale</name>
    <dbReference type="NCBI Taxonomy" id="138064"/>
    <lineage>
        <taxon>Eukaryota</taxon>
        <taxon>Fungi</taxon>
        <taxon>Dikarya</taxon>
        <taxon>Ascomycota</taxon>
        <taxon>Pezizomycotina</taxon>
        <taxon>Sordariomycetes</taxon>
        <taxon>Xylariomycetidae</taxon>
        <taxon>Amphisphaeriales</taxon>
        <taxon>Sporocadaceae</taxon>
        <taxon>Seiridium</taxon>
    </lineage>
</organism>
<evidence type="ECO:0000259" key="1">
    <source>
        <dbReference type="Pfam" id="PF06985"/>
    </source>
</evidence>
<dbReference type="EMBL" id="JARVKM010000023">
    <property type="protein sequence ID" value="KAK9777091.1"/>
    <property type="molecule type" value="Genomic_DNA"/>
</dbReference>
<keyword evidence="3" id="KW-1185">Reference proteome</keyword>
<dbReference type="PANTHER" id="PTHR24148">
    <property type="entry name" value="ANKYRIN REPEAT DOMAIN-CONTAINING PROTEIN 39 HOMOLOG-RELATED"/>
    <property type="match status" value="1"/>
</dbReference>
<name>A0ABR2XTE9_9PEZI</name>
<protein>
    <submittedName>
        <fullName evidence="2">Heterokaryon incompatibility domain-containing protein</fullName>
    </submittedName>
</protein>
<reference evidence="2 3" key="1">
    <citation type="submission" date="2024-02" db="EMBL/GenBank/DDBJ databases">
        <title>First draft genome assembly of two strains of Seiridium cardinale.</title>
        <authorList>
            <person name="Emiliani G."/>
            <person name="Scali E."/>
        </authorList>
    </citation>
    <scope>NUCLEOTIDE SEQUENCE [LARGE SCALE GENOMIC DNA]</scope>
    <source>
        <strain evidence="2 3">BM-138-000479</strain>
    </source>
</reference>
<gene>
    <name evidence="2" type="ORF">SCAR479_06159</name>
</gene>
<dbReference type="PANTHER" id="PTHR24148:SF64">
    <property type="entry name" value="HETEROKARYON INCOMPATIBILITY DOMAIN-CONTAINING PROTEIN"/>
    <property type="match status" value="1"/>
</dbReference>
<evidence type="ECO:0000313" key="3">
    <source>
        <dbReference type="Proteomes" id="UP001465668"/>
    </source>
</evidence>
<dbReference type="Proteomes" id="UP001465668">
    <property type="component" value="Unassembled WGS sequence"/>
</dbReference>
<comment type="caution">
    <text evidence="2">The sequence shown here is derived from an EMBL/GenBank/DDBJ whole genome shotgun (WGS) entry which is preliminary data.</text>
</comment>
<feature type="domain" description="Heterokaryon incompatibility" evidence="1">
    <location>
        <begin position="52"/>
        <end position="232"/>
    </location>
</feature>
<dbReference type="Pfam" id="PF06985">
    <property type="entry name" value="HET"/>
    <property type="match status" value="1"/>
</dbReference>
<accession>A0ABR2XTE9</accession>